<comment type="similarity">
    <text evidence="1">Belongs to the sigma-70 factor family. ECF subfamily.</text>
</comment>
<name>A0A4Q0VYV9_9BACI</name>
<comment type="caution">
    <text evidence="7">The sequence shown here is derived from an EMBL/GenBank/DDBJ whole genome shotgun (WGS) entry which is preliminary data.</text>
</comment>
<dbReference type="CDD" id="cd06171">
    <property type="entry name" value="Sigma70_r4"/>
    <property type="match status" value="1"/>
</dbReference>
<dbReference type="GO" id="GO:0016987">
    <property type="term" value="F:sigma factor activity"/>
    <property type="evidence" value="ECO:0007669"/>
    <property type="project" value="UniProtKB-KW"/>
</dbReference>
<dbReference type="NCBIfam" id="TIGR02937">
    <property type="entry name" value="sigma70-ECF"/>
    <property type="match status" value="1"/>
</dbReference>
<keyword evidence="8" id="KW-1185">Reference proteome</keyword>
<accession>A0A4Q0VYV9</accession>
<keyword evidence="4" id="KW-0804">Transcription</keyword>
<dbReference type="InterPro" id="IPR013324">
    <property type="entry name" value="RNA_pol_sigma_r3/r4-like"/>
</dbReference>
<dbReference type="Pfam" id="PF04542">
    <property type="entry name" value="Sigma70_r2"/>
    <property type="match status" value="1"/>
</dbReference>
<dbReference type="Gene3D" id="1.10.10.10">
    <property type="entry name" value="Winged helix-like DNA-binding domain superfamily/Winged helix DNA-binding domain"/>
    <property type="match status" value="1"/>
</dbReference>
<keyword evidence="2" id="KW-0805">Transcription regulation</keyword>
<dbReference type="EMBL" id="QOUX01000001">
    <property type="protein sequence ID" value="RXJ04346.1"/>
    <property type="molecule type" value="Genomic_DNA"/>
</dbReference>
<dbReference type="RefSeq" id="WP_129076692.1">
    <property type="nucleotide sequence ID" value="NZ_QOUX01000001.1"/>
</dbReference>
<reference evidence="7 8" key="1">
    <citation type="journal article" date="2019" name="Int. J. Syst. Evol. Microbiol.">
        <title>Anaerobacillus alkaliphilus sp. nov., a novel alkaliphilic and moderately halophilic bacterium.</title>
        <authorList>
            <person name="Borsodi A.K."/>
            <person name="Aszalos J.M."/>
            <person name="Bihari P."/>
            <person name="Nagy I."/>
            <person name="Schumann P."/>
            <person name="Sproer C."/>
            <person name="Kovacs A.L."/>
            <person name="Boka K."/>
            <person name="Dobosy P."/>
            <person name="Ovari M."/>
            <person name="Szili-Kovacs T."/>
            <person name="Toth E."/>
        </authorList>
    </citation>
    <scope>NUCLEOTIDE SEQUENCE [LARGE SCALE GENOMIC DNA]</scope>
    <source>
        <strain evidence="7 8">B16-10</strain>
    </source>
</reference>
<dbReference type="InterPro" id="IPR036388">
    <property type="entry name" value="WH-like_DNA-bd_sf"/>
</dbReference>
<sequence>MANVEVLENWMNTHTQALVRLAYSYTQDWSTAEDRVQDAFIKAYHSMSQLKNQHAYPWLARIVINECKAAYRKSWREYITSLLPEQKVKSSEDTFIQKQSLEELHDAVMTLPERFSTVMILYYFDNLSVEETAKVIGVSQGTVKSRLSRGREYLRMKLEEDAKYGEGIKRSVTFLSS</sequence>
<proteinExistence type="inferred from homology"/>
<protein>
    <submittedName>
        <fullName evidence="7">Sigma-70 family RNA polymerase sigma factor</fullName>
    </submittedName>
</protein>
<evidence type="ECO:0000313" key="8">
    <source>
        <dbReference type="Proteomes" id="UP000290649"/>
    </source>
</evidence>
<gene>
    <name evidence="7" type="ORF">DS745_02880</name>
</gene>
<dbReference type="InterPro" id="IPR039425">
    <property type="entry name" value="RNA_pol_sigma-70-like"/>
</dbReference>
<dbReference type="Pfam" id="PF08281">
    <property type="entry name" value="Sigma70_r4_2"/>
    <property type="match status" value="1"/>
</dbReference>
<dbReference type="InterPro" id="IPR013249">
    <property type="entry name" value="RNA_pol_sigma70_r4_t2"/>
</dbReference>
<organism evidence="7 8">
    <name type="scientific">Anaerobacillus alkaliphilus</name>
    <dbReference type="NCBI Taxonomy" id="1548597"/>
    <lineage>
        <taxon>Bacteria</taxon>
        <taxon>Bacillati</taxon>
        <taxon>Bacillota</taxon>
        <taxon>Bacilli</taxon>
        <taxon>Bacillales</taxon>
        <taxon>Bacillaceae</taxon>
        <taxon>Anaerobacillus</taxon>
    </lineage>
</organism>
<dbReference type="GO" id="GO:0003677">
    <property type="term" value="F:DNA binding"/>
    <property type="evidence" value="ECO:0007669"/>
    <property type="project" value="InterPro"/>
</dbReference>
<dbReference type="PANTHER" id="PTHR43133">
    <property type="entry name" value="RNA POLYMERASE ECF-TYPE SIGMA FACTO"/>
    <property type="match status" value="1"/>
</dbReference>
<dbReference type="InterPro" id="IPR014284">
    <property type="entry name" value="RNA_pol_sigma-70_dom"/>
</dbReference>
<dbReference type="InterPro" id="IPR007627">
    <property type="entry name" value="RNA_pol_sigma70_r2"/>
</dbReference>
<evidence type="ECO:0000256" key="2">
    <source>
        <dbReference type="ARBA" id="ARBA00023015"/>
    </source>
</evidence>
<evidence type="ECO:0000256" key="3">
    <source>
        <dbReference type="ARBA" id="ARBA00023082"/>
    </source>
</evidence>
<dbReference type="Gene3D" id="1.10.1740.10">
    <property type="match status" value="1"/>
</dbReference>
<dbReference type="InterPro" id="IPR013325">
    <property type="entry name" value="RNA_pol_sigma_r2"/>
</dbReference>
<dbReference type="Proteomes" id="UP000290649">
    <property type="component" value="Unassembled WGS sequence"/>
</dbReference>
<dbReference type="SUPFAM" id="SSF88659">
    <property type="entry name" value="Sigma3 and sigma4 domains of RNA polymerase sigma factors"/>
    <property type="match status" value="1"/>
</dbReference>
<evidence type="ECO:0000256" key="1">
    <source>
        <dbReference type="ARBA" id="ARBA00010641"/>
    </source>
</evidence>
<evidence type="ECO:0000256" key="4">
    <source>
        <dbReference type="ARBA" id="ARBA00023163"/>
    </source>
</evidence>
<evidence type="ECO:0000313" key="7">
    <source>
        <dbReference type="EMBL" id="RXJ04346.1"/>
    </source>
</evidence>
<evidence type="ECO:0000259" key="6">
    <source>
        <dbReference type="Pfam" id="PF08281"/>
    </source>
</evidence>
<feature type="domain" description="RNA polymerase sigma factor 70 region 4 type 2" evidence="6">
    <location>
        <begin position="102"/>
        <end position="153"/>
    </location>
</feature>
<evidence type="ECO:0000259" key="5">
    <source>
        <dbReference type="Pfam" id="PF04542"/>
    </source>
</evidence>
<dbReference type="AlphaFoldDB" id="A0A4Q0VYV9"/>
<dbReference type="GO" id="GO:0006352">
    <property type="term" value="P:DNA-templated transcription initiation"/>
    <property type="evidence" value="ECO:0007669"/>
    <property type="project" value="InterPro"/>
</dbReference>
<feature type="domain" description="RNA polymerase sigma-70 region 2" evidence="5">
    <location>
        <begin position="12"/>
        <end position="76"/>
    </location>
</feature>
<dbReference type="SUPFAM" id="SSF88946">
    <property type="entry name" value="Sigma2 domain of RNA polymerase sigma factors"/>
    <property type="match status" value="1"/>
</dbReference>
<dbReference type="PANTHER" id="PTHR43133:SF51">
    <property type="entry name" value="RNA POLYMERASE SIGMA FACTOR"/>
    <property type="match status" value="1"/>
</dbReference>
<keyword evidence="3" id="KW-0731">Sigma factor</keyword>
<dbReference type="OrthoDB" id="9794508at2"/>